<protein>
    <submittedName>
        <fullName evidence="1">Spore wall maturation protein Dit1p</fullName>
    </submittedName>
</protein>
<organism evidence="1 2">
    <name type="scientific">[Candida] jaroonii</name>
    <dbReference type="NCBI Taxonomy" id="467808"/>
    <lineage>
        <taxon>Eukaryota</taxon>
        <taxon>Fungi</taxon>
        <taxon>Dikarya</taxon>
        <taxon>Ascomycota</taxon>
        <taxon>Saccharomycotina</taxon>
        <taxon>Pichiomycetes</taxon>
        <taxon>Debaryomycetaceae</taxon>
        <taxon>Yamadazyma</taxon>
    </lineage>
</organism>
<dbReference type="EMBL" id="CALSDN010000008">
    <property type="protein sequence ID" value="CAH6722115.1"/>
    <property type="molecule type" value="Genomic_DNA"/>
</dbReference>
<keyword evidence="2" id="KW-1185">Reference proteome</keyword>
<dbReference type="Proteomes" id="UP001152531">
    <property type="component" value="Unassembled WGS sequence"/>
</dbReference>
<proteinExistence type="predicted"/>
<gene>
    <name evidence="1" type="ORF">CLIB1444_08S02212</name>
</gene>
<reference evidence="1" key="1">
    <citation type="submission" date="2022-06" db="EMBL/GenBank/DDBJ databases">
        <authorList>
            <person name="Legras J.-L."/>
            <person name="Devillers H."/>
            <person name="Grondin C."/>
        </authorList>
    </citation>
    <scope>NUCLEOTIDE SEQUENCE</scope>
    <source>
        <strain evidence="1">CLIB 1444</strain>
    </source>
</reference>
<name>A0ACA9YAW1_9ASCO</name>
<sequence>MNFGGLPIANAASELSSSGSSTTSLSSEFSESNEETFFEKVVLLYFRDAQCNLVNYRVYHNFNLDITQFEKALKHAVINKSSISTETYFGKTMDITEKHHEGKGTVGLVTKPLEPTQLNLFMVNILLNKSHNIHLSRPLKIDSDFDLPSHTAGLIVEIFEKMLKNTSTHDQWQNGGKDFLMERVEYFTQRNLKVECVLPAFPCKSSNMKKVHGWLPDKGEEMALRKICDFVTAVRKIYIPGIVVWIVSDGHVFSDCIGVDDLMVNDFGFELKKMYKKIVKDYDQKVDHKYDVIPRKDSKRFIEEIDEKLSFQHGYRVGATVGYEEGVSQAKAIWGNTFGYGYDRYCTEDSKVNTSGLENLNPQTQPTDAESGKEGEDQASIEINIQKLKLNAKHDETDDMIRFASLTDIFSIHDTYVKVPDLSDIQVPHHVETEIDYESEICRKLLTASCDTDSGQLKNDVNTPNHPRLALYRGFAKFMEEDLATHPTILKSSKKKHKKIVSKVAFEMIKRNDAYSNLVELIFPMHLRFSIHAHNNRGPKFGIKLLSSDECKVIKSLDECISPNYDDLLHIPTPWHNTILQYEGQKNYFITKAHIIYDAFRNGSYSGFWDQEKRQFFVKKEEKLQY</sequence>
<accession>A0ACA9YAW1</accession>
<comment type="caution">
    <text evidence="1">The sequence shown here is derived from an EMBL/GenBank/DDBJ whole genome shotgun (WGS) entry which is preliminary data.</text>
</comment>
<evidence type="ECO:0000313" key="2">
    <source>
        <dbReference type="Proteomes" id="UP001152531"/>
    </source>
</evidence>
<evidence type="ECO:0000313" key="1">
    <source>
        <dbReference type="EMBL" id="CAH6722115.1"/>
    </source>
</evidence>